<dbReference type="Pfam" id="PF00750">
    <property type="entry name" value="tRNA-synt_1d"/>
    <property type="match status" value="1"/>
</dbReference>
<dbReference type="SMART" id="SM01016">
    <property type="entry name" value="Arg_tRNA_synt_N"/>
    <property type="match status" value="1"/>
</dbReference>
<dbReference type="Proteomes" id="UP000697330">
    <property type="component" value="Unassembled WGS sequence"/>
</dbReference>
<dbReference type="PANTHER" id="PTHR11956">
    <property type="entry name" value="ARGINYL-TRNA SYNTHETASE"/>
    <property type="match status" value="1"/>
</dbReference>
<dbReference type="PRINTS" id="PR01038">
    <property type="entry name" value="TRNASYNTHARG"/>
</dbReference>
<comment type="similarity">
    <text evidence="2">Belongs to the class-I aminoacyl-tRNA synthetase family.</text>
</comment>
<dbReference type="EMBL" id="DYWQ01000034">
    <property type="protein sequence ID" value="HJF44599.1"/>
    <property type="molecule type" value="Genomic_DNA"/>
</dbReference>
<dbReference type="InterPro" id="IPR036695">
    <property type="entry name" value="Arg-tRNA-synth_N_sf"/>
</dbReference>
<dbReference type="GO" id="GO:0006420">
    <property type="term" value="P:arginyl-tRNA aminoacylation"/>
    <property type="evidence" value="ECO:0007669"/>
    <property type="project" value="InterPro"/>
</dbReference>
<organism evidence="4 5">
    <name type="scientific">Thermophilibacter provencensis</name>
    <dbReference type="NCBI Taxonomy" id="1852386"/>
    <lineage>
        <taxon>Bacteria</taxon>
        <taxon>Bacillati</taxon>
        <taxon>Actinomycetota</taxon>
        <taxon>Coriobacteriia</taxon>
        <taxon>Coriobacteriales</taxon>
        <taxon>Atopobiaceae</taxon>
        <taxon>Thermophilibacter</taxon>
    </lineage>
</organism>
<dbReference type="GO" id="GO:0004814">
    <property type="term" value="F:arginine-tRNA ligase activity"/>
    <property type="evidence" value="ECO:0007669"/>
    <property type="project" value="InterPro"/>
</dbReference>
<evidence type="ECO:0000256" key="1">
    <source>
        <dbReference type="ARBA" id="ARBA00020262"/>
    </source>
</evidence>
<dbReference type="Pfam" id="PF03485">
    <property type="entry name" value="Arg_tRNA_synt_N"/>
    <property type="match status" value="1"/>
</dbReference>
<dbReference type="SUPFAM" id="SSF55190">
    <property type="entry name" value="Arginyl-tRNA synthetase (ArgRS), N-terminal 'additional' domain"/>
    <property type="match status" value="1"/>
</dbReference>
<reference evidence="4" key="1">
    <citation type="journal article" date="2021" name="PeerJ">
        <title>Extensive microbial diversity within the chicken gut microbiome revealed by metagenomics and culture.</title>
        <authorList>
            <person name="Gilroy R."/>
            <person name="Ravi A."/>
            <person name="Getino M."/>
            <person name="Pursley I."/>
            <person name="Horton D.L."/>
            <person name="Alikhan N.F."/>
            <person name="Baker D."/>
            <person name="Gharbi K."/>
            <person name="Hall N."/>
            <person name="Watson M."/>
            <person name="Adriaenssens E.M."/>
            <person name="Foster-Nyarko E."/>
            <person name="Jarju S."/>
            <person name="Secka A."/>
            <person name="Antonio M."/>
            <person name="Oren A."/>
            <person name="Chaudhuri R.R."/>
            <person name="La Ragione R."/>
            <person name="Hildebrand F."/>
            <person name="Pallen M.J."/>
        </authorList>
    </citation>
    <scope>NUCLEOTIDE SEQUENCE</scope>
    <source>
        <strain evidence="4">CHK124-7917</strain>
    </source>
</reference>
<comment type="caution">
    <text evidence="4">The sequence shown here is derived from an EMBL/GenBank/DDBJ whole genome shotgun (WGS) entry which is preliminary data.</text>
</comment>
<keyword evidence="2 4" id="KW-0436">Ligase</keyword>
<evidence type="ECO:0000256" key="2">
    <source>
        <dbReference type="RuleBase" id="RU363038"/>
    </source>
</evidence>
<dbReference type="Gene3D" id="3.40.50.620">
    <property type="entry name" value="HUPs"/>
    <property type="match status" value="1"/>
</dbReference>
<accession>A0A921GEY1</accession>
<reference evidence="4" key="2">
    <citation type="submission" date="2021-09" db="EMBL/GenBank/DDBJ databases">
        <authorList>
            <person name="Gilroy R."/>
        </authorList>
    </citation>
    <scope>NUCLEOTIDE SEQUENCE</scope>
    <source>
        <strain evidence="4">CHK124-7917</strain>
    </source>
</reference>
<dbReference type="PANTHER" id="PTHR11956:SF5">
    <property type="entry name" value="ARGININE--TRNA LIGASE, CYTOPLASMIC"/>
    <property type="match status" value="1"/>
</dbReference>
<evidence type="ECO:0000313" key="5">
    <source>
        <dbReference type="Proteomes" id="UP000697330"/>
    </source>
</evidence>
<name>A0A921GEY1_9ACTN</name>
<feature type="domain" description="Arginyl tRNA synthetase N-terminal" evidence="3">
    <location>
        <begin position="3"/>
        <end position="91"/>
    </location>
</feature>
<dbReference type="InterPro" id="IPR001278">
    <property type="entry name" value="Arg-tRNA-ligase"/>
</dbReference>
<dbReference type="InterPro" id="IPR014729">
    <property type="entry name" value="Rossmann-like_a/b/a_fold"/>
</dbReference>
<gene>
    <name evidence="4" type="primary">argS</name>
    <name evidence="4" type="ORF">K8U72_02280</name>
</gene>
<evidence type="ECO:0000313" key="4">
    <source>
        <dbReference type="EMBL" id="HJF44599.1"/>
    </source>
</evidence>
<dbReference type="SUPFAM" id="SSF52374">
    <property type="entry name" value="Nucleotidylyl transferase"/>
    <property type="match status" value="1"/>
</dbReference>
<keyword evidence="2" id="KW-0067">ATP-binding</keyword>
<proteinExistence type="inferred from homology"/>
<keyword evidence="2" id="KW-0547">Nucleotide-binding</keyword>
<dbReference type="GO" id="GO:0005737">
    <property type="term" value="C:cytoplasm"/>
    <property type="evidence" value="ECO:0007669"/>
    <property type="project" value="InterPro"/>
</dbReference>
<keyword evidence="2" id="KW-0030">Aminoacyl-tRNA synthetase</keyword>
<dbReference type="RefSeq" id="WP_274958614.1">
    <property type="nucleotide sequence ID" value="NZ_DYWQ01000034.1"/>
</dbReference>
<dbReference type="InterPro" id="IPR035684">
    <property type="entry name" value="ArgRS_core"/>
</dbReference>
<dbReference type="Gene3D" id="3.30.1360.70">
    <property type="entry name" value="Arginyl tRNA synthetase N-terminal domain"/>
    <property type="match status" value="1"/>
</dbReference>
<protein>
    <recommendedName>
        <fullName evidence="1">Arginine--tRNA ligase</fullName>
    </recommendedName>
</protein>
<keyword evidence="2" id="KW-0648">Protein biosynthesis</keyword>
<sequence>MPEKIEELVRAAISAAQEAGELPEFEVGDLGFERPADPSNGDWSSTVAMRSAKLARRAPRQIADAIVSRLPEDPSVDRVEVAGPGFINFYLATASANEVFRTVREQGADYARSSMGAGTKVQVEFVSANPVGPLHIGHGRWVAIGDSLCRVLEHVGYDVEREYYVNDHGSQMDVFGHSISMRYQQLLSVMGERGASLEDAREVLLADREAFVADEGDERPETHPLTDAFNEA</sequence>
<dbReference type="AlphaFoldDB" id="A0A921GEY1"/>
<feature type="non-terminal residue" evidence="4">
    <location>
        <position position="232"/>
    </location>
</feature>
<evidence type="ECO:0000259" key="3">
    <source>
        <dbReference type="SMART" id="SM01016"/>
    </source>
</evidence>
<dbReference type="InterPro" id="IPR005148">
    <property type="entry name" value="Arg-tRNA-synth_N"/>
</dbReference>
<dbReference type="GO" id="GO:0005524">
    <property type="term" value="F:ATP binding"/>
    <property type="evidence" value="ECO:0007669"/>
    <property type="project" value="UniProtKB-KW"/>
</dbReference>